<keyword evidence="1" id="KW-1015">Disulfide bond</keyword>
<dbReference type="AlphaFoldDB" id="A0AAD7ZBB3"/>
<dbReference type="InterPro" id="IPR000859">
    <property type="entry name" value="CUB_dom"/>
</dbReference>
<dbReference type="Proteomes" id="UP001233999">
    <property type="component" value="Unassembled WGS sequence"/>
</dbReference>
<sequence length="154" mass="17059">TAQDFPEINIYCLFCLNRCQCSVRKVGQTLVSRLHLPDLAPSLGPFPTKAPTQAAECDRTFVSRPGGPQNGTFTAPSFANPAGHSRQCIYTFLAGQRQRVELVFTSFNLRGTPPDRAYLSSLRYQPHNKSQVATCNEKGQPIHTQGRTIKIHSI</sequence>
<gene>
    <name evidence="3" type="ORF">L9F63_006562</name>
</gene>
<evidence type="ECO:0000259" key="2">
    <source>
        <dbReference type="Pfam" id="PF00431"/>
    </source>
</evidence>
<dbReference type="EMBL" id="JASPKZ010009388">
    <property type="protein sequence ID" value="KAJ9576863.1"/>
    <property type="molecule type" value="Genomic_DNA"/>
</dbReference>
<evidence type="ECO:0000313" key="4">
    <source>
        <dbReference type="Proteomes" id="UP001233999"/>
    </source>
</evidence>
<evidence type="ECO:0000256" key="1">
    <source>
        <dbReference type="ARBA" id="ARBA00023157"/>
    </source>
</evidence>
<dbReference type="Pfam" id="PF00431">
    <property type="entry name" value="CUB"/>
    <property type="match status" value="1"/>
</dbReference>
<comment type="caution">
    <text evidence="3">The sequence shown here is derived from an EMBL/GenBank/DDBJ whole genome shotgun (WGS) entry which is preliminary data.</text>
</comment>
<reference evidence="3" key="2">
    <citation type="submission" date="2023-05" db="EMBL/GenBank/DDBJ databases">
        <authorList>
            <person name="Fouks B."/>
        </authorList>
    </citation>
    <scope>NUCLEOTIDE SEQUENCE</scope>
    <source>
        <strain evidence="3">Stay&amp;Tobe</strain>
        <tissue evidence="3">Testes</tissue>
    </source>
</reference>
<evidence type="ECO:0000313" key="3">
    <source>
        <dbReference type="EMBL" id="KAJ9576863.1"/>
    </source>
</evidence>
<name>A0AAD7ZBB3_DIPPU</name>
<organism evidence="3 4">
    <name type="scientific">Diploptera punctata</name>
    <name type="common">Pacific beetle cockroach</name>
    <dbReference type="NCBI Taxonomy" id="6984"/>
    <lineage>
        <taxon>Eukaryota</taxon>
        <taxon>Metazoa</taxon>
        <taxon>Ecdysozoa</taxon>
        <taxon>Arthropoda</taxon>
        <taxon>Hexapoda</taxon>
        <taxon>Insecta</taxon>
        <taxon>Pterygota</taxon>
        <taxon>Neoptera</taxon>
        <taxon>Polyneoptera</taxon>
        <taxon>Dictyoptera</taxon>
        <taxon>Blattodea</taxon>
        <taxon>Blaberoidea</taxon>
        <taxon>Blaberidae</taxon>
        <taxon>Diplopterinae</taxon>
        <taxon>Diploptera</taxon>
    </lineage>
</organism>
<reference evidence="3" key="1">
    <citation type="journal article" date="2023" name="IScience">
        <title>Live-bearing cockroach genome reveals convergent evolutionary mechanisms linked to viviparity in insects and beyond.</title>
        <authorList>
            <person name="Fouks B."/>
            <person name="Harrison M.C."/>
            <person name="Mikhailova A.A."/>
            <person name="Marchal E."/>
            <person name="English S."/>
            <person name="Carruthers M."/>
            <person name="Jennings E.C."/>
            <person name="Chiamaka E.L."/>
            <person name="Frigard R.A."/>
            <person name="Pippel M."/>
            <person name="Attardo G.M."/>
            <person name="Benoit J.B."/>
            <person name="Bornberg-Bauer E."/>
            <person name="Tobe S.S."/>
        </authorList>
    </citation>
    <scope>NUCLEOTIDE SEQUENCE</scope>
    <source>
        <strain evidence="3">Stay&amp;Tobe</strain>
    </source>
</reference>
<feature type="domain" description="CUB" evidence="2">
    <location>
        <begin position="69"/>
        <end position="123"/>
    </location>
</feature>
<dbReference type="InterPro" id="IPR035914">
    <property type="entry name" value="Sperma_CUB_dom_sf"/>
</dbReference>
<keyword evidence="4" id="KW-1185">Reference proteome</keyword>
<dbReference type="Gene3D" id="2.60.120.290">
    <property type="entry name" value="Spermadhesin, CUB domain"/>
    <property type="match status" value="1"/>
</dbReference>
<dbReference type="SUPFAM" id="SSF49854">
    <property type="entry name" value="Spermadhesin, CUB domain"/>
    <property type="match status" value="1"/>
</dbReference>
<proteinExistence type="predicted"/>
<feature type="non-terminal residue" evidence="3">
    <location>
        <position position="1"/>
    </location>
</feature>
<feature type="non-terminal residue" evidence="3">
    <location>
        <position position="154"/>
    </location>
</feature>
<protein>
    <recommendedName>
        <fullName evidence="2">CUB domain-containing protein</fullName>
    </recommendedName>
</protein>
<accession>A0AAD7ZBB3</accession>